<feature type="compositionally biased region" description="Low complexity" evidence="1">
    <location>
        <begin position="265"/>
        <end position="275"/>
    </location>
</feature>
<feature type="region of interest" description="Disordered" evidence="1">
    <location>
        <begin position="32"/>
        <end position="96"/>
    </location>
</feature>
<sequence length="480" mass="52907">MLARHAANRLLILRPHVPAFRRWNSDVSGISAVSGDGSHQTPEVTPEISQVAGTTNATLETPKASETSTPTLEAPSSSVSETSDGTTDAEASPTSTRLKIIRVAEIPHTPKSFSASENNRSNTGFRVTAEEWHTLTTEVKGYKQRIYDLELVVRSQHHENQQLFVKMNALEASMRSERYRTNDFIVNVSIPIHLMIFAKFAYRTVTNSVRPAFRRLEGFRRLREEEGEEVASEAAQEAGTAEGAVQGAAEGAVQGAAEGAAQGAAEGAAQGAVEESQSAQDSNNASTENTLQLDDGEITLASEGVSKEHAVWQAGKVSSEDPFKDPEAVAERFRQLKDKYGKLGLKNERDMSRLADSYAALNNVSNMYPFTVSGDSTYRIYNYLQDEVWRHLIRCLFPIAFGQEIENWPRATKAQRDIILLNCGSRHRNTLNKGDKKWQLEALDSEGKRSPAPSEQTGSLRVKRGLTSTSDVNIRRIILD</sequence>
<dbReference type="EMBL" id="VXIS01000142">
    <property type="protein sequence ID" value="KAA8901699.1"/>
    <property type="molecule type" value="Genomic_DNA"/>
</dbReference>
<dbReference type="InParanoid" id="A0A5J5ESE5"/>
<feature type="compositionally biased region" description="Low complexity" evidence="1">
    <location>
        <begin position="233"/>
        <end position="250"/>
    </location>
</feature>
<reference evidence="2 3" key="1">
    <citation type="submission" date="2019-09" db="EMBL/GenBank/DDBJ databases">
        <title>Draft genome of the ectomycorrhizal ascomycete Sphaerosporella brunnea.</title>
        <authorList>
            <consortium name="DOE Joint Genome Institute"/>
            <person name="Benucci G.M."/>
            <person name="Marozzi G."/>
            <person name="Antonielli L."/>
            <person name="Sanchez S."/>
            <person name="Marco P."/>
            <person name="Wang X."/>
            <person name="Falini L.B."/>
            <person name="Barry K."/>
            <person name="Haridas S."/>
            <person name="Lipzen A."/>
            <person name="Labutti K."/>
            <person name="Grigoriev I.V."/>
            <person name="Murat C."/>
            <person name="Martin F."/>
            <person name="Albertini E."/>
            <person name="Donnini D."/>
            <person name="Bonito G."/>
        </authorList>
    </citation>
    <scope>NUCLEOTIDE SEQUENCE [LARGE SCALE GENOMIC DNA]</scope>
    <source>
        <strain evidence="2 3">Sb_GMNB300</strain>
    </source>
</reference>
<feature type="compositionally biased region" description="Polar residues" evidence="1">
    <location>
        <begin position="276"/>
        <end position="292"/>
    </location>
</feature>
<feature type="region of interest" description="Disordered" evidence="1">
    <location>
        <begin position="265"/>
        <end position="293"/>
    </location>
</feature>
<name>A0A5J5ESE5_9PEZI</name>
<organism evidence="2 3">
    <name type="scientific">Sphaerosporella brunnea</name>
    <dbReference type="NCBI Taxonomy" id="1250544"/>
    <lineage>
        <taxon>Eukaryota</taxon>
        <taxon>Fungi</taxon>
        <taxon>Dikarya</taxon>
        <taxon>Ascomycota</taxon>
        <taxon>Pezizomycotina</taxon>
        <taxon>Pezizomycetes</taxon>
        <taxon>Pezizales</taxon>
        <taxon>Pyronemataceae</taxon>
        <taxon>Sphaerosporella</taxon>
    </lineage>
</organism>
<evidence type="ECO:0000256" key="1">
    <source>
        <dbReference type="SAM" id="MobiDB-lite"/>
    </source>
</evidence>
<protein>
    <submittedName>
        <fullName evidence="2">Uncharacterized protein</fullName>
    </submittedName>
</protein>
<dbReference type="AlphaFoldDB" id="A0A5J5ESE5"/>
<feature type="compositionally biased region" description="Polar residues" evidence="1">
    <location>
        <begin position="37"/>
        <end position="86"/>
    </location>
</feature>
<keyword evidence="3" id="KW-1185">Reference proteome</keyword>
<dbReference type="Proteomes" id="UP000326924">
    <property type="component" value="Unassembled WGS sequence"/>
</dbReference>
<evidence type="ECO:0000313" key="2">
    <source>
        <dbReference type="EMBL" id="KAA8901699.1"/>
    </source>
</evidence>
<gene>
    <name evidence="2" type="ORF">FN846DRAFT_956720</name>
</gene>
<comment type="caution">
    <text evidence="2">The sequence shown here is derived from an EMBL/GenBank/DDBJ whole genome shotgun (WGS) entry which is preliminary data.</text>
</comment>
<evidence type="ECO:0000313" key="3">
    <source>
        <dbReference type="Proteomes" id="UP000326924"/>
    </source>
</evidence>
<feature type="region of interest" description="Disordered" evidence="1">
    <location>
        <begin position="227"/>
        <end position="250"/>
    </location>
</feature>
<accession>A0A5J5ESE5</accession>
<proteinExistence type="predicted"/>